<keyword evidence="4" id="KW-0521">NADP</keyword>
<dbReference type="PANTHER" id="PTHR48467:SF1">
    <property type="entry name" value="GLUTAMATE SYNTHASE 1 [NADH], CHLOROPLASTIC-LIKE"/>
    <property type="match status" value="1"/>
</dbReference>
<dbReference type="PANTHER" id="PTHR48467">
    <property type="entry name" value="GLUTAMATE SYNTHASE 1 [NADH], CHLOROPLASTIC-LIKE"/>
    <property type="match status" value="1"/>
</dbReference>
<protein>
    <recommendedName>
        <fullName evidence="6">FAD/NAD(P)-binding domain-containing protein</fullName>
    </recommendedName>
</protein>
<dbReference type="AlphaFoldDB" id="A0A383DLJ8"/>
<dbReference type="Pfam" id="PF07992">
    <property type="entry name" value="Pyr_redox_2"/>
    <property type="match status" value="1"/>
</dbReference>
<keyword evidence="3" id="KW-0274">FAD</keyword>
<feature type="domain" description="FAD/NAD(P)-binding" evidence="6">
    <location>
        <begin position="25"/>
        <end position="191"/>
    </location>
</feature>
<organism evidence="7">
    <name type="scientific">marine metagenome</name>
    <dbReference type="NCBI Taxonomy" id="408172"/>
    <lineage>
        <taxon>unclassified sequences</taxon>
        <taxon>metagenomes</taxon>
        <taxon>ecological metagenomes</taxon>
    </lineage>
</organism>
<comment type="cofactor">
    <cofactor evidence="1">
        <name>FAD</name>
        <dbReference type="ChEBI" id="CHEBI:57692"/>
    </cofactor>
</comment>
<dbReference type="InterPro" id="IPR055275">
    <property type="entry name" value="Ferredox_Rdtase"/>
</dbReference>
<dbReference type="SUPFAM" id="SSF51971">
    <property type="entry name" value="Nucleotide-binding domain"/>
    <property type="match status" value="1"/>
</dbReference>
<evidence type="ECO:0000256" key="1">
    <source>
        <dbReference type="ARBA" id="ARBA00001974"/>
    </source>
</evidence>
<evidence type="ECO:0000259" key="6">
    <source>
        <dbReference type="Pfam" id="PF07992"/>
    </source>
</evidence>
<evidence type="ECO:0000256" key="2">
    <source>
        <dbReference type="ARBA" id="ARBA00022630"/>
    </source>
</evidence>
<feature type="non-terminal residue" evidence="7">
    <location>
        <position position="202"/>
    </location>
</feature>
<accession>A0A383DLJ8</accession>
<dbReference type="InterPro" id="IPR023753">
    <property type="entry name" value="FAD/NAD-binding_dom"/>
</dbReference>
<reference evidence="7" key="1">
    <citation type="submission" date="2018-05" db="EMBL/GenBank/DDBJ databases">
        <authorList>
            <person name="Lanie J.A."/>
            <person name="Ng W.-L."/>
            <person name="Kazmierczak K.M."/>
            <person name="Andrzejewski T.M."/>
            <person name="Davidsen T.M."/>
            <person name="Wayne K.J."/>
            <person name="Tettelin H."/>
            <person name="Glass J.I."/>
            <person name="Rusch D."/>
            <person name="Podicherti R."/>
            <person name="Tsui H.-C.T."/>
            <person name="Winkler M.E."/>
        </authorList>
    </citation>
    <scope>NUCLEOTIDE SEQUENCE</scope>
</reference>
<proteinExistence type="predicted"/>
<dbReference type="PRINTS" id="PR00419">
    <property type="entry name" value="ADXRDTASE"/>
</dbReference>
<dbReference type="GO" id="GO:0016491">
    <property type="term" value="F:oxidoreductase activity"/>
    <property type="evidence" value="ECO:0007669"/>
    <property type="project" value="UniProtKB-KW"/>
</dbReference>
<name>A0A383DLJ8_9ZZZZ</name>
<evidence type="ECO:0000256" key="4">
    <source>
        <dbReference type="ARBA" id="ARBA00022857"/>
    </source>
</evidence>
<evidence type="ECO:0000313" key="7">
    <source>
        <dbReference type="EMBL" id="SVE45352.1"/>
    </source>
</evidence>
<evidence type="ECO:0000256" key="3">
    <source>
        <dbReference type="ARBA" id="ARBA00022827"/>
    </source>
</evidence>
<keyword evidence="5" id="KW-0560">Oxidoreductase</keyword>
<gene>
    <name evidence="7" type="ORF">METZ01_LOCUS498206</name>
</gene>
<dbReference type="EMBL" id="UINC01218366">
    <property type="protein sequence ID" value="SVE45352.1"/>
    <property type="molecule type" value="Genomic_DNA"/>
</dbReference>
<sequence>MDPKSKQKNQPTPTLSSGTADQPLRVAVVGSGPAGFFVAQHLLAKPDFVVTVDLYERLLTPFGLVRFGVAPDHEEIKRVARQFDKVAAKPGFRFFGNVDVGSHVTLDELRGYYHIICFTTGAQTDRRMGIPGEDLARSHTATEFVAWYNGHPEYQDCEFDLSVERVAVVGVGNVAVDVARILSRTAEELSTTDIADDALGAL</sequence>
<evidence type="ECO:0000256" key="5">
    <source>
        <dbReference type="ARBA" id="ARBA00023002"/>
    </source>
</evidence>
<keyword evidence="2" id="KW-0285">Flavoprotein</keyword>
<dbReference type="Gene3D" id="3.40.50.720">
    <property type="entry name" value="NAD(P)-binding Rossmann-like Domain"/>
    <property type="match status" value="1"/>
</dbReference>